<evidence type="ECO:0000259" key="7">
    <source>
        <dbReference type="PROSITE" id="PS51005"/>
    </source>
</evidence>
<dbReference type="SUPFAM" id="SSF101941">
    <property type="entry name" value="NAC domain"/>
    <property type="match status" value="1"/>
</dbReference>
<evidence type="ECO:0000313" key="8">
    <source>
        <dbReference type="EMBL" id="MBX08230.1"/>
    </source>
</evidence>
<keyword evidence="5" id="KW-0539">Nucleus</keyword>
<keyword evidence="3" id="KW-0238">DNA-binding</keyword>
<evidence type="ECO:0000256" key="1">
    <source>
        <dbReference type="ARBA" id="ARBA00004123"/>
    </source>
</evidence>
<sequence>MEPLVGYRFHPNDEEIINHYLRSKMNGEDLFVDDIIPEIDLCRHEPWDLAASQPDQGQLNDQVWYFYGRLDYRHANKNKTAHRTTKAGFWKATGVVRRIKDRGRQEIGNKRTLVFRKKLQGPGSKAVKTDWVVHEYQAQTCLPHQTEYVLWKLKNKAAYPVDSSTTYDGGETSVLRPSDLENLMAAEQVTIPEPDRSDTVDFPLFSPLSNMYDPEGISIEDLLIPPDVLVNNPSSGSSDNELAATQLADSFLDVPDEYNCIELRDASIHKHERRAVCRNLVAEKEVSSRYIELQGDISPVHAKAGRRDSALNMQLKESSSAHSEKGRKTLQVSNAIPELKLRSNQSASTHKKGRFIHLETPASSYGPSPPSVYILNVLVGLGLFLIILWEMLIFH</sequence>
<evidence type="ECO:0000256" key="6">
    <source>
        <dbReference type="SAM" id="Phobius"/>
    </source>
</evidence>
<dbReference type="EMBL" id="GGEC01027746">
    <property type="protein sequence ID" value="MBX08230.1"/>
    <property type="molecule type" value="Transcribed_RNA"/>
</dbReference>
<keyword evidence="6" id="KW-0472">Membrane</keyword>
<comment type="subcellular location">
    <subcellularLocation>
        <location evidence="1">Nucleus</location>
    </subcellularLocation>
</comment>
<evidence type="ECO:0000256" key="3">
    <source>
        <dbReference type="ARBA" id="ARBA00023125"/>
    </source>
</evidence>
<dbReference type="PROSITE" id="PS51005">
    <property type="entry name" value="NAC"/>
    <property type="match status" value="1"/>
</dbReference>
<proteinExistence type="predicted"/>
<protein>
    <submittedName>
        <fullName evidence="8">NAC domain-containing protein 4-like isoform X1</fullName>
    </submittedName>
</protein>
<evidence type="ECO:0000256" key="4">
    <source>
        <dbReference type="ARBA" id="ARBA00023163"/>
    </source>
</evidence>
<evidence type="ECO:0000256" key="5">
    <source>
        <dbReference type="ARBA" id="ARBA00023242"/>
    </source>
</evidence>
<keyword evidence="6" id="KW-1133">Transmembrane helix</keyword>
<name>A0A2P2KRA1_RHIMU</name>
<feature type="transmembrane region" description="Helical" evidence="6">
    <location>
        <begin position="373"/>
        <end position="394"/>
    </location>
</feature>
<dbReference type="InterPro" id="IPR036093">
    <property type="entry name" value="NAC_dom_sf"/>
</dbReference>
<dbReference type="GO" id="GO:0006355">
    <property type="term" value="P:regulation of DNA-templated transcription"/>
    <property type="evidence" value="ECO:0007669"/>
    <property type="project" value="InterPro"/>
</dbReference>
<evidence type="ECO:0000256" key="2">
    <source>
        <dbReference type="ARBA" id="ARBA00023015"/>
    </source>
</evidence>
<keyword evidence="6" id="KW-0812">Transmembrane</keyword>
<reference evidence="8" key="1">
    <citation type="submission" date="2018-02" db="EMBL/GenBank/DDBJ databases">
        <title>Rhizophora mucronata_Transcriptome.</title>
        <authorList>
            <person name="Meera S.P."/>
            <person name="Sreeshan A."/>
            <person name="Augustine A."/>
        </authorList>
    </citation>
    <scope>NUCLEOTIDE SEQUENCE</scope>
    <source>
        <tissue evidence="8">Leaf</tissue>
    </source>
</reference>
<dbReference type="GO" id="GO:0003677">
    <property type="term" value="F:DNA binding"/>
    <property type="evidence" value="ECO:0007669"/>
    <property type="project" value="UniProtKB-KW"/>
</dbReference>
<feature type="domain" description="NAC" evidence="7">
    <location>
        <begin position="3"/>
        <end position="156"/>
    </location>
</feature>
<dbReference type="GO" id="GO:0005634">
    <property type="term" value="C:nucleus"/>
    <property type="evidence" value="ECO:0007669"/>
    <property type="project" value="UniProtKB-SubCell"/>
</dbReference>
<accession>A0A2P2KRA1</accession>
<dbReference type="PANTHER" id="PTHR31989">
    <property type="entry name" value="NAC DOMAIN-CONTAINING PROTEIN 82-RELATED"/>
    <property type="match status" value="1"/>
</dbReference>
<dbReference type="Gene3D" id="2.170.150.80">
    <property type="entry name" value="NAC domain"/>
    <property type="match status" value="1"/>
</dbReference>
<keyword evidence="4" id="KW-0804">Transcription</keyword>
<organism evidence="8">
    <name type="scientific">Rhizophora mucronata</name>
    <name type="common">Asiatic mangrove</name>
    <dbReference type="NCBI Taxonomy" id="61149"/>
    <lineage>
        <taxon>Eukaryota</taxon>
        <taxon>Viridiplantae</taxon>
        <taxon>Streptophyta</taxon>
        <taxon>Embryophyta</taxon>
        <taxon>Tracheophyta</taxon>
        <taxon>Spermatophyta</taxon>
        <taxon>Magnoliopsida</taxon>
        <taxon>eudicotyledons</taxon>
        <taxon>Gunneridae</taxon>
        <taxon>Pentapetalae</taxon>
        <taxon>rosids</taxon>
        <taxon>fabids</taxon>
        <taxon>Malpighiales</taxon>
        <taxon>Rhizophoraceae</taxon>
        <taxon>Rhizophora</taxon>
    </lineage>
</organism>
<dbReference type="AlphaFoldDB" id="A0A2P2KRA1"/>
<keyword evidence="2" id="KW-0805">Transcription regulation</keyword>
<dbReference type="InterPro" id="IPR003441">
    <property type="entry name" value="NAC-dom"/>
</dbReference>
<dbReference type="Pfam" id="PF02365">
    <property type="entry name" value="NAM"/>
    <property type="match status" value="1"/>
</dbReference>